<sequence>MPIGSEPHNTPPPPPGAMSPGTQVVVGRHTVAIQVFLAEGGFAHVYLVRMKEFPDPIVLKRIAVPDTERLKSVEKEIVFMRRLGSHKNIVRYFDSQVSPLPTGGFEALILMEYCPGGGVIDLMNRRLQQRLTEPEILKIFGDVSEALAYMHYCNPPALHRDLKVENILISASGRYKLCDFGSACLSKGTYVPQTLPEIQKLEDDIQRHTTLQYRAPEMIDIYQKRPINEKADIWALGVFLYKLCYYTTPFEEQGPLAILSAKFTFPPRPQFSDNTRNLISWLLSEDQDRRPNIYQVVETVCKLRGKDCPIRNVCWCKH</sequence>
<evidence type="ECO:0000256" key="8">
    <source>
        <dbReference type="ARBA" id="ARBA00048679"/>
    </source>
</evidence>
<dbReference type="PANTHER" id="PTHR22967:SF57">
    <property type="entry name" value="AUXILIN, ISOFORM A-RELATED"/>
    <property type="match status" value="1"/>
</dbReference>
<dbReference type="GO" id="GO:0005737">
    <property type="term" value="C:cytoplasm"/>
    <property type="evidence" value="ECO:0007669"/>
    <property type="project" value="TreeGrafter"/>
</dbReference>
<evidence type="ECO:0000256" key="4">
    <source>
        <dbReference type="ARBA" id="ARBA00022741"/>
    </source>
</evidence>
<comment type="catalytic activity">
    <reaction evidence="7">
        <text>L-threonyl-[protein] + ATP = O-phospho-L-threonyl-[protein] + ADP + H(+)</text>
        <dbReference type="Rhea" id="RHEA:46608"/>
        <dbReference type="Rhea" id="RHEA-COMP:11060"/>
        <dbReference type="Rhea" id="RHEA-COMP:11605"/>
        <dbReference type="ChEBI" id="CHEBI:15378"/>
        <dbReference type="ChEBI" id="CHEBI:30013"/>
        <dbReference type="ChEBI" id="CHEBI:30616"/>
        <dbReference type="ChEBI" id="CHEBI:61977"/>
        <dbReference type="ChEBI" id="CHEBI:456216"/>
        <dbReference type="EC" id="2.7.11.1"/>
    </reaction>
</comment>
<dbReference type="EC" id="2.7.11.1" evidence="1"/>
<dbReference type="EMBL" id="MU620903">
    <property type="protein sequence ID" value="KAI8581996.1"/>
    <property type="molecule type" value="Genomic_DNA"/>
</dbReference>
<comment type="catalytic activity">
    <reaction evidence="8">
        <text>L-seryl-[protein] + ATP = O-phospho-L-seryl-[protein] + ADP + H(+)</text>
        <dbReference type="Rhea" id="RHEA:17989"/>
        <dbReference type="Rhea" id="RHEA-COMP:9863"/>
        <dbReference type="Rhea" id="RHEA-COMP:11604"/>
        <dbReference type="ChEBI" id="CHEBI:15378"/>
        <dbReference type="ChEBI" id="CHEBI:29999"/>
        <dbReference type="ChEBI" id="CHEBI:30616"/>
        <dbReference type="ChEBI" id="CHEBI:83421"/>
        <dbReference type="ChEBI" id="CHEBI:456216"/>
        <dbReference type="EC" id="2.7.11.1"/>
    </reaction>
</comment>
<evidence type="ECO:0000256" key="2">
    <source>
        <dbReference type="ARBA" id="ARBA00022527"/>
    </source>
</evidence>
<keyword evidence="6" id="KW-0067">ATP-binding</keyword>
<dbReference type="SMART" id="SM00220">
    <property type="entry name" value="S_TKc"/>
    <property type="match status" value="1"/>
</dbReference>
<gene>
    <name evidence="11" type="ORF">K450DRAFT_171658</name>
</gene>
<dbReference type="AlphaFoldDB" id="A0AAD5EFI4"/>
<keyword evidence="2" id="KW-0723">Serine/threonine-protein kinase</keyword>
<dbReference type="InterPro" id="IPR011009">
    <property type="entry name" value="Kinase-like_dom_sf"/>
</dbReference>
<evidence type="ECO:0000259" key="10">
    <source>
        <dbReference type="PROSITE" id="PS50011"/>
    </source>
</evidence>
<evidence type="ECO:0000256" key="7">
    <source>
        <dbReference type="ARBA" id="ARBA00047899"/>
    </source>
</evidence>
<evidence type="ECO:0000256" key="6">
    <source>
        <dbReference type="ARBA" id="ARBA00022840"/>
    </source>
</evidence>
<reference evidence="11" key="1">
    <citation type="submission" date="2021-06" db="EMBL/GenBank/DDBJ databases">
        <authorList>
            <consortium name="DOE Joint Genome Institute"/>
            <person name="Mondo S.J."/>
            <person name="Amses K.R."/>
            <person name="Simmons D.R."/>
            <person name="Longcore J.E."/>
            <person name="Seto K."/>
            <person name="Alves G.H."/>
            <person name="Bonds A.E."/>
            <person name="Quandt C.A."/>
            <person name="Davis W.J."/>
            <person name="Chang Y."/>
            <person name="Letcher P.M."/>
            <person name="Powell M.J."/>
            <person name="Kuo A."/>
            <person name="Labutti K."/>
            <person name="Pangilinan J."/>
            <person name="Andreopoulos W."/>
            <person name="Tritt A."/>
            <person name="Riley R."/>
            <person name="Hundley H."/>
            <person name="Johnson J."/>
            <person name="Lipzen A."/>
            <person name="Barry K."/>
            <person name="Berbee M.L."/>
            <person name="Buchler N.E."/>
            <person name="Grigoriev I.V."/>
            <person name="Spatafora J.W."/>
            <person name="Stajich J.E."/>
            <person name="James T.Y."/>
        </authorList>
    </citation>
    <scope>NUCLEOTIDE SEQUENCE</scope>
    <source>
        <strain evidence="11">AG</strain>
    </source>
</reference>
<evidence type="ECO:0000313" key="11">
    <source>
        <dbReference type="EMBL" id="KAI8581996.1"/>
    </source>
</evidence>
<dbReference type="Pfam" id="PF00069">
    <property type="entry name" value="Pkinase"/>
    <property type="match status" value="1"/>
</dbReference>
<dbReference type="RefSeq" id="XP_051447000.1">
    <property type="nucleotide sequence ID" value="XM_051584147.1"/>
</dbReference>
<reference evidence="11" key="2">
    <citation type="journal article" date="2022" name="Proc. Natl. Acad. Sci. U.S.A.">
        <title>Diploid-dominant life cycles characterize the early evolution of Fungi.</title>
        <authorList>
            <person name="Amses K.R."/>
            <person name="Simmons D.R."/>
            <person name="Longcore J.E."/>
            <person name="Mondo S.J."/>
            <person name="Seto K."/>
            <person name="Jeronimo G.H."/>
            <person name="Bonds A.E."/>
            <person name="Quandt C.A."/>
            <person name="Davis W.J."/>
            <person name="Chang Y."/>
            <person name="Federici B.A."/>
            <person name="Kuo A."/>
            <person name="LaButti K."/>
            <person name="Pangilinan J."/>
            <person name="Andreopoulos W."/>
            <person name="Tritt A."/>
            <person name="Riley R."/>
            <person name="Hundley H."/>
            <person name="Johnson J."/>
            <person name="Lipzen A."/>
            <person name="Barry K."/>
            <person name="Lang B.F."/>
            <person name="Cuomo C.A."/>
            <person name="Buchler N.E."/>
            <person name="Grigoriev I.V."/>
            <person name="Spatafora J.W."/>
            <person name="Stajich J.E."/>
            <person name="James T.Y."/>
        </authorList>
    </citation>
    <scope>NUCLEOTIDE SEQUENCE</scope>
    <source>
        <strain evidence="11">AG</strain>
    </source>
</reference>
<keyword evidence="5" id="KW-0418">Kinase</keyword>
<proteinExistence type="predicted"/>
<dbReference type="PANTHER" id="PTHR22967">
    <property type="entry name" value="SERINE/THREONINE PROTEIN KINASE"/>
    <property type="match status" value="1"/>
</dbReference>
<keyword evidence="4" id="KW-0547">Nucleotide-binding</keyword>
<evidence type="ECO:0000256" key="9">
    <source>
        <dbReference type="SAM" id="MobiDB-lite"/>
    </source>
</evidence>
<dbReference type="GO" id="GO:0000147">
    <property type="term" value="P:actin cortical patch assembly"/>
    <property type="evidence" value="ECO:0007669"/>
    <property type="project" value="TreeGrafter"/>
</dbReference>
<dbReference type="GO" id="GO:0005524">
    <property type="term" value="F:ATP binding"/>
    <property type="evidence" value="ECO:0007669"/>
    <property type="project" value="UniProtKB-KW"/>
</dbReference>
<feature type="domain" description="Protein kinase" evidence="10">
    <location>
        <begin position="31"/>
        <end position="318"/>
    </location>
</feature>
<dbReference type="GO" id="GO:0007015">
    <property type="term" value="P:actin filament organization"/>
    <property type="evidence" value="ECO:0007669"/>
    <property type="project" value="TreeGrafter"/>
</dbReference>
<protein>
    <recommendedName>
        <fullName evidence="1">non-specific serine/threonine protein kinase</fullName>
        <ecNumber evidence="1">2.7.11.1</ecNumber>
    </recommendedName>
</protein>
<evidence type="ECO:0000256" key="3">
    <source>
        <dbReference type="ARBA" id="ARBA00022679"/>
    </source>
</evidence>
<keyword evidence="12" id="KW-1185">Reference proteome</keyword>
<evidence type="ECO:0000256" key="1">
    <source>
        <dbReference type="ARBA" id="ARBA00012513"/>
    </source>
</evidence>
<dbReference type="PROSITE" id="PS50011">
    <property type="entry name" value="PROTEIN_KINASE_DOM"/>
    <property type="match status" value="1"/>
</dbReference>
<dbReference type="CDD" id="cd14037">
    <property type="entry name" value="STKc_NAK_like"/>
    <property type="match status" value="1"/>
</dbReference>
<dbReference type="Proteomes" id="UP001206595">
    <property type="component" value="Unassembled WGS sequence"/>
</dbReference>
<evidence type="ECO:0000256" key="5">
    <source>
        <dbReference type="ARBA" id="ARBA00022777"/>
    </source>
</evidence>
<accession>A0AAD5EFI4</accession>
<keyword evidence="3" id="KW-0808">Transferase</keyword>
<dbReference type="Gene3D" id="1.10.510.10">
    <property type="entry name" value="Transferase(Phosphotransferase) domain 1"/>
    <property type="match status" value="1"/>
</dbReference>
<dbReference type="SUPFAM" id="SSF56112">
    <property type="entry name" value="Protein kinase-like (PK-like)"/>
    <property type="match status" value="1"/>
</dbReference>
<evidence type="ECO:0000313" key="12">
    <source>
        <dbReference type="Proteomes" id="UP001206595"/>
    </source>
</evidence>
<name>A0AAD5EFI4_UMBRA</name>
<feature type="region of interest" description="Disordered" evidence="9">
    <location>
        <begin position="1"/>
        <end position="21"/>
    </location>
</feature>
<dbReference type="GeneID" id="75909497"/>
<comment type="caution">
    <text evidence="11">The sequence shown here is derived from an EMBL/GenBank/DDBJ whole genome shotgun (WGS) entry which is preliminary data.</text>
</comment>
<dbReference type="GO" id="GO:0004674">
    <property type="term" value="F:protein serine/threonine kinase activity"/>
    <property type="evidence" value="ECO:0007669"/>
    <property type="project" value="UniProtKB-KW"/>
</dbReference>
<dbReference type="InterPro" id="IPR000719">
    <property type="entry name" value="Prot_kinase_dom"/>
</dbReference>
<organism evidence="11 12">
    <name type="scientific">Umbelopsis ramanniana AG</name>
    <dbReference type="NCBI Taxonomy" id="1314678"/>
    <lineage>
        <taxon>Eukaryota</taxon>
        <taxon>Fungi</taxon>
        <taxon>Fungi incertae sedis</taxon>
        <taxon>Mucoromycota</taxon>
        <taxon>Mucoromycotina</taxon>
        <taxon>Umbelopsidomycetes</taxon>
        <taxon>Umbelopsidales</taxon>
        <taxon>Umbelopsidaceae</taxon>
        <taxon>Umbelopsis</taxon>
    </lineage>
</organism>